<sequence length="126" mass="14152">MREGYIFLSIGLTLLALTIIVFPVSYTLPNQIGNGGRTFFYFKPWYSKVELTSQGQILATSKNVVIIGNNITLTKPGKYYIIFVNNGGNIVIKGFRLFYGVKPIILGFLFIVLGIILTLRKSKNRI</sequence>
<dbReference type="EMBL" id="JFZT01000044">
    <property type="protein sequence ID" value="EZQ04951.1"/>
    <property type="molecule type" value="Genomic_DNA"/>
</dbReference>
<keyword evidence="1" id="KW-0812">Transmembrane</keyword>
<name>A0A031LN70_9CREN</name>
<proteinExistence type="predicted"/>
<dbReference type="Proteomes" id="UP000024332">
    <property type="component" value="Unassembled WGS sequence"/>
</dbReference>
<gene>
    <name evidence="2" type="ORF">CM19_08060</name>
</gene>
<dbReference type="RefSeq" id="WP_048099842.1">
    <property type="nucleotide sequence ID" value="NZ_JFZT01000044.1"/>
</dbReference>
<evidence type="ECO:0000313" key="2">
    <source>
        <dbReference type="EMBL" id="EZQ04951.1"/>
    </source>
</evidence>
<dbReference type="STRING" id="1160895.CM19_08060"/>
<keyword evidence="3" id="KW-1185">Reference proteome</keyword>
<protein>
    <submittedName>
        <fullName evidence="2">Uncharacterized protein</fullName>
    </submittedName>
</protein>
<feature type="transmembrane region" description="Helical" evidence="1">
    <location>
        <begin position="5"/>
        <end position="26"/>
    </location>
</feature>
<dbReference type="AlphaFoldDB" id="A0A031LN70"/>
<evidence type="ECO:0000256" key="1">
    <source>
        <dbReference type="SAM" id="Phobius"/>
    </source>
</evidence>
<keyword evidence="1" id="KW-1133">Transmembrane helix</keyword>
<organism evidence="2 3">
    <name type="scientific">Candidatus Acidianus copahuensis</name>
    <dbReference type="NCBI Taxonomy" id="1160895"/>
    <lineage>
        <taxon>Archaea</taxon>
        <taxon>Thermoproteota</taxon>
        <taxon>Thermoprotei</taxon>
        <taxon>Sulfolobales</taxon>
        <taxon>Sulfolobaceae</taxon>
        <taxon>Acidianus</taxon>
    </lineage>
</organism>
<reference evidence="2 3" key="1">
    <citation type="submission" date="2014-03" db="EMBL/GenBank/DDBJ databases">
        <title>Draft genome sequence of the novel thermoacidophilic archaea Acidianus copahuensis ALE1 strain, isolated from Copahue volcanic area in Neuquen Argentina.</title>
        <authorList>
            <person name="Urbieta M.S."/>
            <person name="Rascovan N."/>
            <person name="Castro C."/>
            <person name="Revale S."/>
            <person name="Giaveno M.A."/>
            <person name="Vazquez M.P."/>
            <person name="Donati E.R."/>
        </authorList>
    </citation>
    <scope>NUCLEOTIDE SEQUENCE [LARGE SCALE GENOMIC DNA]</scope>
    <source>
        <strain evidence="2 3">ALE1</strain>
    </source>
</reference>
<accession>A0A031LN70</accession>
<evidence type="ECO:0000313" key="3">
    <source>
        <dbReference type="Proteomes" id="UP000024332"/>
    </source>
</evidence>
<feature type="transmembrane region" description="Helical" evidence="1">
    <location>
        <begin position="97"/>
        <end position="119"/>
    </location>
</feature>
<comment type="caution">
    <text evidence="2">The sequence shown here is derived from an EMBL/GenBank/DDBJ whole genome shotgun (WGS) entry which is preliminary data.</text>
</comment>
<keyword evidence="1" id="KW-0472">Membrane</keyword>